<evidence type="ECO:0000259" key="2">
    <source>
        <dbReference type="Pfam" id="PF01728"/>
    </source>
</evidence>
<dbReference type="GO" id="GO:0008168">
    <property type="term" value="F:methyltransferase activity"/>
    <property type="evidence" value="ECO:0007669"/>
    <property type="project" value="InterPro"/>
</dbReference>
<keyword evidence="4" id="KW-1185">Reference proteome</keyword>
<organism evidence="3 4">
    <name type="scientific">Glarea lozoyensis (strain ATCC 74030 / MF5533)</name>
    <dbReference type="NCBI Taxonomy" id="1104152"/>
    <lineage>
        <taxon>Eukaryota</taxon>
        <taxon>Fungi</taxon>
        <taxon>Dikarya</taxon>
        <taxon>Ascomycota</taxon>
        <taxon>Pezizomycotina</taxon>
        <taxon>Leotiomycetes</taxon>
        <taxon>Helotiales</taxon>
        <taxon>Helotiaceae</taxon>
        <taxon>Glarea</taxon>
    </lineage>
</organism>
<evidence type="ECO:0000313" key="3">
    <source>
        <dbReference type="EMBL" id="EHL00694.1"/>
    </source>
</evidence>
<feature type="compositionally biased region" description="Basic and acidic residues" evidence="1">
    <location>
        <begin position="334"/>
        <end position="344"/>
    </location>
</feature>
<feature type="domain" description="Ribosomal RNA methyltransferase FtsJ" evidence="2">
    <location>
        <begin position="180"/>
        <end position="225"/>
    </location>
</feature>
<reference evidence="3 4" key="1">
    <citation type="journal article" date="2012" name="Eukaryot. Cell">
        <title>Genome sequence of the fungus Glarea lozoyensis: the first genome sequence of a species from the Helotiaceae family.</title>
        <authorList>
            <person name="Youssar L."/>
            <person name="Gruening B.A."/>
            <person name="Erxleben A."/>
            <person name="Guenther S."/>
            <person name="Huettel W."/>
        </authorList>
    </citation>
    <scope>NUCLEOTIDE SEQUENCE [LARGE SCALE GENOMIC DNA]</scope>
    <source>
        <strain evidence="4">ATCC 74030 / MF5533</strain>
    </source>
</reference>
<dbReference type="Proteomes" id="UP000005446">
    <property type="component" value="Unassembled WGS sequence"/>
</dbReference>
<dbReference type="InterPro" id="IPR002877">
    <property type="entry name" value="RNA_MeTrfase_FtsJ_dom"/>
</dbReference>
<dbReference type="OrthoDB" id="417125at2759"/>
<comment type="caution">
    <text evidence="3">The sequence shown here is derived from an EMBL/GenBank/DDBJ whole genome shotgun (WGS) entry which is preliminary data.</text>
</comment>
<dbReference type="Gene3D" id="3.40.50.12760">
    <property type="match status" value="1"/>
</dbReference>
<feature type="region of interest" description="Disordered" evidence="1">
    <location>
        <begin position="33"/>
        <end position="74"/>
    </location>
</feature>
<evidence type="ECO:0000256" key="1">
    <source>
        <dbReference type="SAM" id="MobiDB-lite"/>
    </source>
</evidence>
<gene>
    <name evidence="3" type="ORF">M7I_3324</name>
</gene>
<protein>
    <recommendedName>
        <fullName evidence="2">Ribosomal RNA methyltransferase FtsJ domain-containing protein</fullName>
    </recommendedName>
</protein>
<proteinExistence type="predicted"/>
<dbReference type="GO" id="GO:0032259">
    <property type="term" value="P:methylation"/>
    <property type="evidence" value="ECO:0007669"/>
    <property type="project" value="InterPro"/>
</dbReference>
<dbReference type="Pfam" id="PF01728">
    <property type="entry name" value="FtsJ"/>
    <property type="match status" value="1"/>
</dbReference>
<dbReference type="HOGENOM" id="CLU_042554_0_0_1"/>
<evidence type="ECO:0000313" key="4">
    <source>
        <dbReference type="Proteomes" id="UP000005446"/>
    </source>
</evidence>
<feature type="compositionally biased region" description="Polar residues" evidence="1">
    <location>
        <begin position="368"/>
        <end position="378"/>
    </location>
</feature>
<dbReference type="EMBL" id="AGUE01000074">
    <property type="protein sequence ID" value="EHL00694.1"/>
    <property type="molecule type" value="Genomic_DNA"/>
</dbReference>
<feature type="compositionally biased region" description="Basic and acidic residues" evidence="1">
    <location>
        <begin position="354"/>
        <end position="363"/>
    </location>
</feature>
<sequence length="378" mass="42480">MSTFTPDNQNTVRDIVDIKNRIQVTENADLIDLTSDDERSDPTRSGGTYSNEVISISDSERGSPGNASKKPTMVTPEELAEILEKHSITGDPREARMEPASKFVRAYLIKNEPKFVRVMEYRNRGWIENKEKGDAHFKAQRAKADQADHSGAERFYIMMQQIAKEMHMVTGALEPRQQEEQLKCLDICMAPGGYTAAVLERHPNAKCFGITLPTKQGGHPLKFAEVDSFKPARKHGSRSSFYMVAKNVKPQSTAAISAIVEWKSSWWQATFGGEDGTGERKEDPPESVVRQMLEEYGERLIEMGRPVWRIQADNLSRTDYAGDGSAQVFQDRRASLGSSHERTPRTPISGKNFDWGRARKENVAPEQLVQNTTNIQST</sequence>
<dbReference type="InParanoid" id="H0EL65"/>
<feature type="region of interest" description="Disordered" evidence="1">
    <location>
        <begin position="334"/>
        <end position="378"/>
    </location>
</feature>
<name>H0EL65_GLAL7</name>
<accession>H0EL65</accession>
<dbReference type="AlphaFoldDB" id="H0EL65"/>
<feature type="compositionally biased region" description="Polar residues" evidence="1">
    <location>
        <begin position="43"/>
        <end position="57"/>
    </location>
</feature>